<dbReference type="Proteomes" id="UP001597296">
    <property type="component" value="Unassembled WGS sequence"/>
</dbReference>
<dbReference type="Pfam" id="PF00581">
    <property type="entry name" value="Rhodanese"/>
    <property type="match status" value="1"/>
</dbReference>
<comment type="caution">
    <text evidence="3">The sequence shown here is derived from an EMBL/GenBank/DDBJ whole genome shotgun (WGS) entry which is preliminary data.</text>
</comment>
<organism evidence="3 4">
    <name type="scientific">Phaeospirillum tilakii</name>
    <dbReference type="NCBI Taxonomy" id="741673"/>
    <lineage>
        <taxon>Bacteria</taxon>
        <taxon>Pseudomonadati</taxon>
        <taxon>Pseudomonadota</taxon>
        <taxon>Alphaproteobacteria</taxon>
        <taxon>Rhodospirillales</taxon>
        <taxon>Rhodospirillaceae</taxon>
        <taxon>Phaeospirillum</taxon>
    </lineage>
</organism>
<dbReference type="InterPro" id="IPR006311">
    <property type="entry name" value="TAT_signal"/>
</dbReference>
<dbReference type="PROSITE" id="PS50206">
    <property type="entry name" value="RHODANESE_3"/>
    <property type="match status" value="1"/>
</dbReference>
<dbReference type="InterPro" id="IPR052367">
    <property type="entry name" value="Thiosulfate_ST/Rhodanese-like"/>
</dbReference>
<dbReference type="InterPro" id="IPR001763">
    <property type="entry name" value="Rhodanese-like_dom"/>
</dbReference>
<evidence type="ECO:0000313" key="3">
    <source>
        <dbReference type="EMBL" id="MFD2232572.1"/>
    </source>
</evidence>
<keyword evidence="4" id="KW-1185">Reference proteome</keyword>
<dbReference type="CDD" id="cd00158">
    <property type="entry name" value="RHOD"/>
    <property type="match status" value="1"/>
</dbReference>
<proteinExistence type="predicted"/>
<gene>
    <name evidence="3" type="ORF">ACFSNB_02015</name>
</gene>
<feature type="signal peptide" evidence="1">
    <location>
        <begin position="1"/>
        <end position="30"/>
    </location>
</feature>
<dbReference type="SMART" id="SM00450">
    <property type="entry name" value="RHOD"/>
    <property type="match status" value="1"/>
</dbReference>
<dbReference type="PROSITE" id="PS51318">
    <property type="entry name" value="TAT"/>
    <property type="match status" value="1"/>
</dbReference>
<dbReference type="EMBL" id="JBHUIY010000002">
    <property type="protein sequence ID" value="MFD2232572.1"/>
    <property type="molecule type" value="Genomic_DNA"/>
</dbReference>
<name>A0ABW5C8B5_9PROT</name>
<dbReference type="SUPFAM" id="SSF52821">
    <property type="entry name" value="Rhodanese/Cell cycle control phosphatase"/>
    <property type="match status" value="1"/>
</dbReference>
<dbReference type="PANTHER" id="PTHR45431">
    <property type="entry name" value="RHODANESE-LIKE DOMAIN-CONTAINING PROTEIN 15, CHLOROPLASTIC"/>
    <property type="match status" value="1"/>
</dbReference>
<accession>A0ABW5C8B5</accession>
<evidence type="ECO:0000259" key="2">
    <source>
        <dbReference type="PROSITE" id="PS50206"/>
    </source>
</evidence>
<dbReference type="Gene3D" id="3.40.250.10">
    <property type="entry name" value="Rhodanese-like domain"/>
    <property type="match status" value="1"/>
</dbReference>
<dbReference type="RefSeq" id="WP_377313997.1">
    <property type="nucleotide sequence ID" value="NZ_JBHUIY010000002.1"/>
</dbReference>
<feature type="domain" description="Rhodanese" evidence="2">
    <location>
        <begin position="45"/>
        <end position="149"/>
    </location>
</feature>
<evidence type="ECO:0000256" key="1">
    <source>
        <dbReference type="SAM" id="SignalP"/>
    </source>
</evidence>
<dbReference type="PANTHER" id="PTHR45431:SF3">
    <property type="entry name" value="RHODANESE-LIKE DOMAIN-CONTAINING PROTEIN 15, CHLOROPLASTIC"/>
    <property type="match status" value="1"/>
</dbReference>
<reference evidence="4" key="1">
    <citation type="journal article" date="2019" name="Int. J. Syst. Evol. Microbiol.">
        <title>The Global Catalogue of Microorganisms (GCM) 10K type strain sequencing project: providing services to taxonomists for standard genome sequencing and annotation.</title>
        <authorList>
            <consortium name="The Broad Institute Genomics Platform"/>
            <consortium name="The Broad Institute Genome Sequencing Center for Infectious Disease"/>
            <person name="Wu L."/>
            <person name="Ma J."/>
        </authorList>
    </citation>
    <scope>NUCLEOTIDE SEQUENCE [LARGE SCALE GENOMIC DNA]</scope>
    <source>
        <strain evidence="4">KCTC 15012</strain>
    </source>
</reference>
<sequence length="153" mass="15904">MTRPIFSRRQTLAAALSALALVALGPAALAQQATLSPPEARAAIAAGKLILVDVRTPDEWRETGVPAGARRLDYRNRADDAAFVAAFAALVGGDRSAPVAVICRSGRRSAQARALLLAHGFRSVADVNEGVLGGEAGPGWLRRGLPLTPCPDC</sequence>
<keyword evidence="1" id="KW-0732">Signal</keyword>
<evidence type="ECO:0000313" key="4">
    <source>
        <dbReference type="Proteomes" id="UP001597296"/>
    </source>
</evidence>
<protein>
    <submittedName>
        <fullName evidence="3">Rhodanese-like domain-containing protein</fullName>
    </submittedName>
</protein>
<feature type="chain" id="PRO_5045340123" evidence="1">
    <location>
        <begin position="31"/>
        <end position="153"/>
    </location>
</feature>
<dbReference type="InterPro" id="IPR036873">
    <property type="entry name" value="Rhodanese-like_dom_sf"/>
</dbReference>